<gene>
    <name evidence="1" type="ORF">L210DRAFT_3507891</name>
    <name evidence="2" type="ORF">L210DRAFT_3711495</name>
</gene>
<evidence type="ECO:0000313" key="1">
    <source>
        <dbReference type="EMBL" id="KAF8431447.1"/>
    </source>
</evidence>
<sequence>MTIFALLLRRIRDGGTNSRVSSGCHSGYVPIAEYSSTIFLNPAAHQRLLIKWNKAYVASGLREGTLDDTNKGATLYHADGTLAGLSCKRELCDLSSPVTHDTLDTVDHFHGSMFDITVTLLAAKANAECPKVDKFAVGDEERLSSALKWVRRGDIKGISGDLVKAMSDDSVPSMAAFGGGVTYGPSRRALGGGPASAAGHGGDWWEYSMKGRTEQRVDKGVASVEAEAVDVLSAWPGRRVCRRQLGHSVYTTVPDYRCN</sequence>
<accession>A0AAD4G942</accession>
<proteinExistence type="predicted"/>
<evidence type="ECO:0000313" key="3">
    <source>
        <dbReference type="Proteomes" id="UP001194468"/>
    </source>
</evidence>
<dbReference type="Proteomes" id="UP001194468">
    <property type="component" value="Unassembled WGS sequence"/>
</dbReference>
<name>A0AAD4G942_BOLED</name>
<organism evidence="1 3">
    <name type="scientific">Boletus edulis BED1</name>
    <dbReference type="NCBI Taxonomy" id="1328754"/>
    <lineage>
        <taxon>Eukaryota</taxon>
        <taxon>Fungi</taxon>
        <taxon>Dikarya</taxon>
        <taxon>Basidiomycota</taxon>
        <taxon>Agaricomycotina</taxon>
        <taxon>Agaricomycetes</taxon>
        <taxon>Agaricomycetidae</taxon>
        <taxon>Boletales</taxon>
        <taxon>Boletineae</taxon>
        <taxon>Boletaceae</taxon>
        <taxon>Boletoideae</taxon>
        <taxon>Boletus</taxon>
    </lineage>
</organism>
<reference evidence="1" key="1">
    <citation type="submission" date="2019-10" db="EMBL/GenBank/DDBJ databases">
        <authorList>
            <consortium name="DOE Joint Genome Institute"/>
            <person name="Kuo A."/>
            <person name="Miyauchi S."/>
            <person name="Kiss E."/>
            <person name="Drula E."/>
            <person name="Kohler A."/>
            <person name="Sanchez-Garcia M."/>
            <person name="Andreopoulos B."/>
            <person name="Barry K.W."/>
            <person name="Bonito G."/>
            <person name="Buee M."/>
            <person name="Carver A."/>
            <person name="Chen C."/>
            <person name="Cichocki N."/>
            <person name="Clum A."/>
            <person name="Culley D."/>
            <person name="Crous P.W."/>
            <person name="Fauchery L."/>
            <person name="Girlanda M."/>
            <person name="Hayes R."/>
            <person name="Keri Z."/>
            <person name="LaButti K."/>
            <person name="Lipzen A."/>
            <person name="Lombard V."/>
            <person name="Magnuson J."/>
            <person name="Maillard F."/>
            <person name="Morin E."/>
            <person name="Murat C."/>
            <person name="Nolan M."/>
            <person name="Ohm R."/>
            <person name="Pangilinan J."/>
            <person name="Pereira M."/>
            <person name="Perotto S."/>
            <person name="Peter M."/>
            <person name="Riley R."/>
            <person name="Sitrit Y."/>
            <person name="Stielow B."/>
            <person name="Szollosi G."/>
            <person name="Zifcakova L."/>
            <person name="Stursova M."/>
            <person name="Spatafora J.W."/>
            <person name="Tedersoo L."/>
            <person name="Vaario L.-M."/>
            <person name="Yamada A."/>
            <person name="Yan M."/>
            <person name="Wang P."/>
            <person name="Xu J."/>
            <person name="Bruns T."/>
            <person name="Baldrian P."/>
            <person name="Vilgalys R."/>
            <person name="Henrissat B."/>
            <person name="Grigoriev I.V."/>
            <person name="Hibbett D."/>
            <person name="Nagy L.G."/>
            <person name="Martin F.M."/>
        </authorList>
    </citation>
    <scope>NUCLEOTIDE SEQUENCE</scope>
    <source>
        <strain evidence="1">BED1</strain>
    </source>
</reference>
<reference evidence="1" key="2">
    <citation type="journal article" date="2020" name="Nat. Commun.">
        <title>Large-scale genome sequencing of mycorrhizal fungi provides insights into the early evolution of symbiotic traits.</title>
        <authorList>
            <person name="Miyauchi S."/>
            <person name="Kiss E."/>
            <person name="Kuo A."/>
            <person name="Drula E."/>
            <person name="Kohler A."/>
            <person name="Sanchez-Garcia M."/>
            <person name="Morin E."/>
            <person name="Andreopoulos B."/>
            <person name="Barry K.W."/>
            <person name="Bonito G."/>
            <person name="Buee M."/>
            <person name="Carver A."/>
            <person name="Chen C."/>
            <person name="Cichocki N."/>
            <person name="Clum A."/>
            <person name="Culley D."/>
            <person name="Crous P.W."/>
            <person name="Fauchery L."/>
            <person name="Girlanda M."/>
            <person name="Hayes R.D."/>
            <person name="Keri Z."/>
            <person name="LaButti K."/>
            <person name="Lipzen A."/>
            <person name="Lombard V."/>
            <person name="Magnuson J."/>
            <person name="Maillard F."/>
            <person name="Murat C."/>
            <person name="Nolan M."/>
            <person name="Ohm R.A."/>
            <person name="Pangilinan J."/>
            <person name="Pereira M.F."/>
            <person name="Perotto S."/>
            <person name="Peter M."/>
            <person name="Pfister S."/>
            <person name="Riley R."/>
            <person name="Sitrit Y."/>
            <person name="Stielow J.B."/>
            <person name="Szollosi G."/>
            <person name="Zifcakova L."/>
            <person name="Stursova M."/>
            <person name="Spatafora J.W."/>
            <person name="Tedersoo L."/>
            <person name="Vaario L.M."/>
            <person name="Yamada A."/>
            <person name="Yan M."/>
            <person name="Wang P."/>
            <person name="Xu J."/>
            <person name="Bruns T."/>
            <person name="Baldrian P."/>
            <person name="Vilgalys R."/>
            <person name="Dunand C."/>
            <person name="Henrissat B."/>
            <person name="Grigoriev I.V."/>
            <person name="Hibbett D."/>
            <person name="Nagy L.G."/>
            <person name="Martin F.M."/>
        </authorList>
    </citation>
    <scope>NUCLEOTIDE SEQUENCE</scope>
    <source>
        <strain evidence="1">BED1</strain>
    </source>
</reference>
<comment type="caution">
    <text evidence="1">The sequence shown here is derived from an EMBL/GenBank/DDBJ whole genome shotgun (WGS) entry which is preliminary data.</text>
</comment>
<dbReference type="AlphaFoldDB" id="A0AAD4G942"/>
<evidence type="ECO:0000313" key="2">
    <source>
        <dbReference type="EMBL" id="KAF8432791.1"/>
    </source>
</evidence>
<dbReference type="EMBL" id="WHUW01000038">
    <property type="protein sequence ID" value="KAF8432791.1"/>
    <property type="molecule type" value="Genomic_DNA"/>
</dbReference>
<protein>
    <submittedName>
        <fullName evidence="1">Uncharacterized protein</fullName>
    </submittedName>
</protein>
<keyword evidence="3" id="KW-1185">Reference proteome</keyword>
<dbReference type="EMBL" id="WHUW01000050">
    <property type="protein sequence ID" value="KAF8431447.1"/>
    <property type="molecule type" value="Genomic_DNA"/>
</dbReference>